<sequence length="167" mass="17983">MKSETATPAAHFRVQLSSTRRGARLARLLVERQLDDWGLAPADPTSAALVAITAEFAANAITHGRSPGRDFAVRLLRSTDRIRVEVSDTRPNTLPAMPSAPPPEHAVTGRGLLLVDAFADQWGHEARDPYVKAVWAEVSRCARRDPDEGGSPSPSTARRPLSASSVV</sequence>
<dbReference type="RefSeq" id="WP_399619211.1">
    <property type="nucleotide sequence ID" value="NZ_JBITYT010000012.1"/>
</dbReference>
<dbReference type="InterPro" id="IPR003594">
    <property type="entry name" value="HATPase_dom"/>
</dbReference>
<evidence type="ECO:0000256" key="2">
    <source>
        <dbReference type="SAM" id="MobiDB-lite"/>
    </source>
</evidence>
<organism evidence="4 5">
    <name type="scientific">Streptomyces bikiniensis</name>
    <dbReference type="NCBI Taxonomy" id="1896"/>
    <lineage>
        <taxon>Bacteria</taxon>
        <taxon>Bacillati</taxon>
        <taxon>Actinomycetota</taxon>
        <taxon>Actinomycetes</taxon>
        <taxon>Kitasatosporales</taxon>
        <taxon>Streptomycetaceae</taxon>
        <taxon>Streptomyces</taxon>
    </lineage>
</organism>
<reference evidence="4 5" key="1">
    <citation type="submission" date="2024-10" db="EMBL/GenBank/DDBJ databases">
        <title>The Natural Products Discovery Center: Release of the First 8490 Sequenced Strains for Exploring Actinobacteria Biosynthetic Diversity.</title>
        <authorList>
            <person name="Kalkreuter E."/>
            <person name="Kautsar S.A."/>
            <person name="Yang D."/>
            <person name="Bader C.D."/>
            <person name="Teijaro C.N."/>
            <person name="Fluegel L."/>
            <person name="Davis C.M."/>
            <person name="Simpson J.R."/>
            <person name="Lauterbach L."/>
            <person name="Steele A.D."/>
            <person name="Gui C."/>
            <person name="Meng S."/>
            <person name="Li G."/>
            <person name="Viehrig K."/>
            <person name="Ye F."/>
            <person name="Su P."/>
            <person name="Kiefer A.F."/>
            <person name="Nichols A."/>
            <person name="Cepeda A.J."/>
            <person name="Yan W."/>
            <person name="Fan B."/>
            <person name="Jiang Y."/>
            <person name="Adhikari A."/>
            <person name="Zheng C.-J."/>
            <person name="Schuster L."/>
            <person name="Cowan T.M."/>
            <person name="Smanski M.J."/>
            <person name="Chevrette M.G."/>
            <person name="De Carvalho L.P.S."/>
            <person name="Shen B."/>
        </authorList>
    </citation>
    <scope>NUCLEOTIDE SEQUENCE [LARGE SCALE GENOMIC DNA]</scope>
    <source>
        <strain evidence="4 5">NPDC053346</strain>
    </source>
</reference>
<dbReference type="Gene3D" id="3.30.565.10">
    <property type="entry name" value="Histidine kinase-like ATPase, C-terminal domain"/>
    <property type="match status" value="1"/>
</dbReference>
<comment type="caution">
    <text evidence="4">The sequence shown here is derived from an EMBL/GenBank/DDBJ whole genome shotgun (WGS) entry which is preliminary data.</text>
</comment>
<protein>
    <submittedName>
        <fullName evidence="4">ATP-binding protein</fullName>
    </submittedName>
</protein>
<dbReference type="InterPro" id="IPR036890">
    <property type="entry name" value="HATPase_C_sf"/>
</dbReference>
<dbReference type="GO" id="GO:0005524">
    <property type="term" value="F:ATP binding"/>
    <property type="evidence" value="ECO:0007669"/>
    <property type="project" value="UniProtKB-KW"/>
</dbReference>
<name>A0ABW8CYW5_STRBI</name>
<feature type="region of interest" description="Disordered" evidence="2">
    <location>
        <begin position="143"/>
        <end position="167"/>
    </location>
</feature>
<evidence type="ECO:0000256" key="1">
    <source>
        <dbReference type="ARBA" id="ARBA00022527"/>
    </source>
</evidence>
<dbReference type="SUPFAM" id="SSF55874">
    <property type="entry name" value="ATPase domain of HSP90 chaperone/DNA topoisomerase II/histidine kinase"/>
    <property type="match status" value="1"/>
</dbReference>
<dbReference type="PANTHER" id="PTHR35526">
    <property type="entry name" value="ANTI-SIGMA-F FACTOR RSBW-RELATED"/>
    <property type="match status" value="1"/>
</dbReference>
<dbReference type="InterPro" id="IPR050267">
    <property type="entry name" value="Anti-sigma-factor_SerPK"/>
</dbReference>
<accession>A0ABW8CYW5</accession>
<dbReference type="Proteomes" id="UP001614391">
    <property type="component" value="Unassembled WGS sequence"/>
</dbReference>
<dbReference type="CDD" id="cd16936">
    <property type="entry name" value="HATPase_RsbW-like"/>
    <property type="match status" value="1"/>
</dbReference>
<feature type="domain" description="Histidine kinase/HSP90-like ATPase" evidence="3">
    <location>
        <begin position="21"/>
        <end position="122"/>
    </location>
</feature>
<dbReference type="Pfam" id="PF13581">
    <property type="entry name" value="HATPase_c_2"/>
    <property type="match status" value="1"/>
</dbReference>
<proteinExistence type="predicted"/>
<dbReference type="PANTHER" id="PTHR35526:SF3">
    <property type="entry name" value="ANTI-SIGMA-F FACTOR RSBW"/>
    <property type="match status" value="1"/>
</dbReference>
<keyword evidence="4" id="KW-0547">Nucleotide-binding</keyword>
<keyword evidence="1" id="KW-0418">Kinase</keyword>
<evidence type="ECO:0000259" key="3">
    <source>
        <dbReference type="Pfam" id="PF13581"/>
    </source>
</evidence>
<keyword evidence="4" id="KW-0067">ATP-binding</keyword>
<evidence type="ECO:0000313" key="4">
    <source>
        <dbReference type="EMBL" id="MFI9122787.1"/>
    </source>
</evidence>
<keyword evidence="1" id="KW-0808">Transferase</keyword>
<dbReference type="EMBL" id="JBITYT010000012">
    <property type="protein sequence ID" value="MFI9122787.1"/>
    <property type="molecule type" value="Genomic_DNA"/>
</dbReference>
<feature type="compositionally biased region" description="Polar residues" evidence="2">
    <location>
        <begin position="152"/>
        <end position="167"/>
    </location>
</feature>
<evidence type="ECO:0000313" key="5">
    <source>
        <dbReference type="Proteomes" id="UP001614391"/>
    </source>
</evidence>
<keyword evidence="1" id="KW-0723">Serine/threonine-protein kinase</keyword>
<keyword evidence="5" id="KW-1185">Reference proteome</keyword>
<gene>
    <name evidence="4" type="ORF">ACIGW0_25930</name>
</gene>